<feature type="transmembrane region" description="Helical" evidence="8">
    <location>
        <begin position="597"/>
        <end position="619"/>
    </location>
</feature>
<keyword evidence="2" id="KW-0813">Transport</keyword>
<evidence type="ECO:0000259" key="9">
    <source>
        <dbReference type="Pfam" id="PF00324"/>
    </source>
</evidence>
<dbReference type="Pfam" id="PF00324">
    <property type="entry name" value="AA_permease"/>
    <property type="match status" value="1"/>
</dbReference>
<feature type="region of interest" description="Disordered" evidence="7">
    <location>
        <begin position="1"/>
        <end position="78"/>
    </location>
</feature>
<evidence type="ECO:0000256" key="5">
    <source>
        <dbReference type="ARBA" id="ARBA00022989"/>
    </source>
</evidence>
<dbReference type="FunFam" id="1.20.1740.10:FF:000006">
    <property type="entry name" value="General amino acid permease"/>
    <property type="match status" value="1"/>
</dbReference>
<feature type="transmembrane region" description="Helical" evidence="8">
    <location>
        <begin position="269"/>
        <end position="294"/>
    </location>
</feature>
<dbReference type="InterPro" id="IPR050524">
    <property type="entry name" value="APC_YAT"/>
</dbReference>
<dbReference type="PANTHER" id="PTHR43341">
    <property type="entry name" value="AMINO ACID PERMEASE"/>
    <property type="match status" value="1"/>
</dbReference>
<protein>
    <submittedName>
        <fullName evidence="10">General amino acid permease AGP2</fullName>
    </submittedName>
</protein>
<dbReference type="EMBL" id="LJBN01000136">
    <property type="protein sequence ID" value="OOQ86653.1"/>
    <property type="molecule type" value="Genomic_DNA"/>
</dbReference>
<dbReference type="GO" id="GO:0016020">
    <property type="term" value="C:membrane"/>
    <property type="evidence" value="ECO:0007669"/>
    <property type="project" value="UniProtKB-SubCell"/>
</dbReference>
<reference evidence="11" key="1">
    <citation type="submission" date="2015-09" db="EMBL/GenBank/DDBJ databases">
        <authorList>
            <person name="Fill T.P."/>
            <person name="Baretta J.F."/>
            <person name="de Almeida L.G."/>
            <person name="Rocha M."/>
            <person name="de Souza D.H."/>
            <person name="Malavazi I."/>
            <person name="Cerdeira L.T."/>
            <person name="Hong H."/>
            <person name="Samborskyy M."/>
            <person name="de Vasconcelos A.T."/>
            <person name="Leadlay P."/>
            <person name="Rodrigues-Filho E."/>
        </authorList>
    </citation>
    <scope>NUCLEOTIDE SEQUENCE [LARGE SCALE GENOMIC DNA]</scope>
    <source>
        <strain evidence="11">LaBioMMi 136</strain>
    </source>
</reference>
<feature type="transmembrane region" description="Helical" evidence="8">
    <location>
        <begin position="353"/>
        <end position="373"/>
    </location>
</feature>
<feature type="transmembrane region" description="Helical" evidence="8">
    <location>
        <begin position="240"/>
        <end position="263"/>
    </location>
</feature>
<feature type="compositionally biased region" description="Basic and acidic residues" evidence="7">
    <location>
        <begin position="25"/>
        <end position="49"/>
    </location>
</feature>
<feature type="compositionally biased region" description="Polar residues" evidence="7">
    <location>
        <begin position="1"/>
        <end position="10"/>
    </location>
</feature>
<evidence type="ECO:0000256" key="6">
    <source>
        <dbReference type="ARBA" id="ARBA00023136"/>
    </source>
</evidence>
<evidence type="ECO:0000256" key="1">
    <source>
        <dbReference type="ARBA" id="ARBA00004141"/>
    </source>
</evidence>
<comment type="caution">
    <text evidence="10">The sequence shown here is derived from an EMBL/GenBank/DDBJ whole genome shotgun (WGS) entry which is preliminary data.</text>
</comment>
<dbReference type="Proteomes" id="UP000190744">
    <property type="component" value="Unassembled WGS sequence"/>
</dbReference>
<evidence type="ECO:0000256" key="2">
    <source>
        <dbReference type="ARBA" id="ARBA00022448"/>
    </source>
</evidence>
<sequence>MSNTHSQQNEHGSHSPITAAIQRTESPHDLPDPEGKPVKMSDKTVEIAEKNPSGNRDASIDGGSMKTTHDHTRRKLKPRHLQLIGIGGTIGTALYVQIGNNLRTSGPASLFLGFTIWSGLDSYDGLHWKLPVQVLHDYSDGRQKILKKSQEETINSAIQFPAIRDELHYLDHNRLITSPLTISGPQRRLSFTHDLSSFGNQPWDLHYYLGLAEMVTYLPISSPFIRFAGRYVDEALGVAAGYNFFIFEAALVPFEIVAVSLIVNYWTSAIPVAAMNVIVLVLYTVLNVFAVKWYGEAEFWLSLGKVLLSIGLIFYTFIVMVGGNPLGDRFGFRYWNEPGAFAEYYKTGDTGRFLGFLSALIAASFTIAGPDYVSMAAGETINPRVVLPKAYNGVFYRLTAFFVLGVLCVGILVPYNDETMADAFDNDKPGAAASPYVISMDRLHIPILPHIVNAVVLTASFSAGNSYVYCASRSLYGLALEGKAPVFLTKCTKKGVPVYCVAVVLLIALLSFLQVSNGASVVLNWFVNLVTASQLINFSVVTFTYIRFKKALDAQGISRSTLPYRSWYQPYIAYVACTATTIMAFVGGYTVFLPGKWSIPTFLFSYTMIGVFPILYFGWKIFHKTKFLKPEEVDLVSGLAEIEEYTRDFVSVPPKTIVHKYVGMLFE</sequence>
<evidence type="ECO:0000313" key="11">
    <source>
        <dbReference type="Proteomes" id="UP000190744"/>
    </source>
</evidence>
<evidence type="ECO:0000256" key="3">
    <source>
        <dbReference type="ARBA" id="ARBA00022692"/>
    </source>
</evidence>
<feature type="transmembrane region" description="Helical" evidence="8">
    <location>
        <begin position="394"/>
        <end position="415"/>
    </location>
</feature>
<comment type="subcellular location">
    <subcellularLocation>
        <location evidence="1">Membrane</location>
        <topology evidence="1">Multi-pass membrane protein</topology>
    </subcellularLocation>
</comment>
<feature type="transmembrane region" description="Helical" evidence="8">
    <location>
        <begin position="306"/>
        <end position="326"/>
    </location>
</feature>
<evidence type="ECO:0000256" key="4">
    <source>
        <dbReference type="ARBA" id="ARBA00022970"/>
    </source>
</evidence>
<evidence type="ECO:0000256" key="7">
    <source>
        <dbReference type="SAM" id="MobiDB-lite"/>
    </source>
</evidence>
<feature type="transmembrane region" description="Helical" evidence="8">
    <location>
        <begin position="447"/>
        <end position="470"/>
    </location>
</feature>
<keyword evidence="4" id="KW-0029">Amino-acid transport</keyword>
<dbReference type="PANTHER" id="PTHR43341:SF15">
    <property type="entry name" value="GENERAL AMINO ACID PERMEASE AGP2"/>
    <property type="match status" value="1"/>
</dbReference>
<evidence type="ECO:0000313" key="10">
    <source>
        <dbReference type="EMBL" id="OOQ86653.1"/>
    </source>
</evidence>
<gene>
    <name evidence="10" type="ORF">PEBR_20649</name>
</gene>
<feature type="transmembrane region" description="Helical" evidence="8">
    <location>
        <begin position="496"/>
        <end position="513"/>
    </location>
</feature>
<dbReference type="InterPro" id="IPR004841">
    <property type="entry name" value="AA-permease/SLC12A_dom"/>
</dbReference>
<dbReference type="AlphaFoldDB" id="A0A1S9RMB4"/>
<dbReference type="Gene3D" id="1.20.1740.10">
    <property type="entry name" value="Amino acid/polyamine transporter I"/>
    <property type="match status" value="2"/>
</dbReference>
<accession>A0A1S9RMB4</accession>
<keyword evidence="3 8" id="KW-0812">Transmembrane</keyword>
<evidence type="ECO:0000256" key="8">
    <source>
        <dbReference type="SAM" id="Phobius"/>
    </source>
</evidence>
<feature type="transmembrane region" description="Helical" evidence="8">
    <location>
        <begin position="525"/>
        <end position="546"/>
    </location>
</feature>
<keyword evidence="6 8" id="KW-0472">Membrane</keyword>
<proteinExistence type="predicted"/>
<feature type="domain" description="Amino acid permease/ SLC12A" evidence="9">
    <location>
        <begin position="211"/>
        <end position="628"/>
    </location>
</feature>
<name>A0A1S9RMB4_PENBI</name>
<dbReference type="GO" id="GO:0015171">
    <property type="term" value="F:amino acid transmembrane transporter activity"/>
    <property type="evidence" value="ECO:0007669"/>
    <property type="project" value="TreeGrafter"/>
</dbReference>
<organism evidence="10 11">
    <name type="scientific">Penicillium brasilianum</name>
    <dbReference type="NCBI Taxonomy" id="104259"/>
    <lineage>
        <taxon>Eukaryota</taxon>
        <taxon>Fungi</taxon>
        <taxon>Dikarya</taxon>
        <taxon>Ascomycota</taxon>
        <taxon>Pezizomycotina</taxon>
        <taxon>Eurotiomycetes</taxon>
        <taxon>Eurotiomycetidae</taxon>
        <taxon>Eurotiales</taxon>
        <taxon>Aspergillaceae</taxon>
        <taxon>Penicillium</taxon>
    </lineage>
</organism>
<keyword evidence="5 8" id="KW-1133">Transmembrane helix</keyword>
<feature type="transmembrane region" description="Helical" evidence="8">
    <location>
        <begin position="567"/>
        <end position="591"/>
    </location>
</feature>